<dbReference type="EMBL" id="SOAM01000002">
    <property type="protein sequence ID" value="TDS77588.1"/>
    <property type="molecule type" value="Genomic_DNA"/>
</dbReference>
<evidence type="ECO:0000313" key="6">
    <source>
        <dbReference type="EMBL" id="TDS77588.1"/>
    </source>
</evidence>
<dbReference type="Proteomes" id="UP000295344">
    <property type="component" value="Unassembled WGS sequence"/>
</dbReference>
<dbReference type="OrthoDB" id="5113678at2"/>
<evidence type="ECO:0000256" key="3">
    <source>
        <dbReference type="ARBA" id="ARBA00022741"/>
    </source>
</evidence>
<dbReference type="GO" id="GO:0055085">
    <property type="term" value="P:transmembrane transport"/>
    <property type="evidence" value="ECO:0007669"/>
    <property type="project" value="UniProtKB-ARBA"/>
</dbReference>
<dbReference type="PROSITE" id="PS50893">
    <property type="entry name" value="ABC_TRANSPORTER_2"/>
    <property type="match status" value="1"/>
</dbReference>
<dbReference type="InterPro" id="IPR017871">
    <property type="entry name" value="ABC_transporter-like_CS"/>
</dbReference>
<dbReference type="Pfam" id="PF00005">
    <property type="entry name" value="ABC_tran"/>
    <property type="match status" value="1"/>
</dbReference>
<keyword evidence="7" id="KW-1185">Reference proteome</keyword>
<dbReference type="GO" id="GO:0016887">
    <property type="term" value="F:ATP hydrolysis activity"/>
    <property type="evidence" value="ECO:0007669"/>
    <property type="project" value="InterPro"/>
</dbReference>
<dbReference type="InterPro" id="IPR003439">
    <property type="entry name" value="ABC_transporter-like_ATP-bd"/>
</dbReference>
<dbReference type="GO" id="GO:0005524">
    <property type="term" value="F:ATP binding"/>
    <property type="evidence" value="ECO:0007669"/>
    <property type="project" value="UniProtKB-KW"/>
</dbReference>
<evidence type="ECO:0000256" key="2">
    <source>
        <dbReference type="ARBA" id="ARBA00022448"/>
    </source>
</evidence>
<dbReference type="PANTHER" id="PTHR43776">
    <property type="entry name" value="TRANSPORT ATP-BINDING PROTEIN"/>
    <property type="match status" value="1"/>
</dbReference>
<keyword evidence="3" id="KW-0547">Nucleotide-binding</keyword>
<sequence length="288" mass="30698">MIDSGAVVVTRDLTVGYPGAARFDAVRGVDLRIEPGELVGIVGETGAGKSTLAQVLAGRVRGKRAPRVLGGSVSVLGMRAERPGRTTTRVLGAQVGYLPQHAGRTLTPGLTVVENVTAPLFGRDRRFDRRDAGTRAAELLDAVQLPLSTMSRYPWELSAGQRQRVAIARSLILQPMLWVADEPTSSVDVATRGPVLDTLLDLHAERVFSAVIISHDAAVMHRTTQRVVVMHRGVLIAAGTAEQVLADPAHPYVRGLRDDYFLRTGAIGVTSPRVVEAADELAGAAAPR</sequence>
<evidence type="ECO:0000313" key="7">
    <source>
        <dbReference type="Proteomes" id="UP000295344"/>
    </source>
</evidence>
<keyword evidence="4" id="KW-0067">ATP-binding</keyword>
<proteinExistence type="inferred from homology"/>
<dbReference type="InterPro" id="IPR027417">
    <property type="entry name" value="P-loop_NTPase"/>
</dbReference>
<dbReference type="Gene3D" id="3.40.50.300">
    <property type="entry name" value="P-loop containing nucleotide triphosphate hydrolases"/>
    <property type="match status" value="1"/>
</dbReference>
<comment type="caution">
    <text evidence="6">The sequence shown here is derived from an EMBL/GenBank/DDBJ whole genome shotgun (WGS) entry which is preliminary data.</text>
</comment>
<keyword evidence="2" id="KW-0813">Transport</keyword>
<dbReference type="SMART" id="SM00382">
    <property type="entry name" value="AAA"/>
    <property type="match status" value="1"/>
</dbReference>
<dbReference type="InterPro" id="IPR050319">
    <property type="entry name" value="ABC_transp_ATP-bind"/>
</dbReference>
<gene>
    <name evidence="6" type="ORF">CLV52_2546</name>
</gene>
<dbReference type="SUPFAM" id="SSF52540">
    <property type="entry name" value="P-loop containing nucleoside triphosphate hydrolases"/>
    <property type="match status" value="1"/>
</dbReference>
<dbReference type="InterPro" id="IPR003593">
    <property type="entry name" value="AAA+_ATPase"/>
</dbReference>
<reference evidence="6 7" key="1">
    <citation type="submission" date="2019-03" db="EMBL/GenBank/DDBJ databases">
        <title>Genomic Encyclopedia of Archaeal and Bacterial Type Strains, Phase II (KMG-II): from individual species to whole genera.</title>
        <authorList>
            <person name="Goeker M."/>
        </authorList>
    </citation>
    <scope>NUCLEOTIDE SEQUENCE [LARGE SCALE GENOMIC DNA]</scope>
    <source>
        <strain evidence="6 7">DSM 24782</strain>
    </source>
</reference>
<dbReference type="AlphaFoldDB" id="A0A4R7FMM1"/>
<feature type="domain" description="ABC transporter" evidence="5">
    <location>
        <begin position="8"/>
        <end position="257"/>
    </location>
</feature>
<evidence type="ECO:0000259" key="5">
    <source>
        <dbReference type="PROSITE" id="PS50893"/>
    </source>
</evidence>
<name>A0A4R7FMM1_9MICO</name>
<evidence type="ECO:0000256" key="4">
    <source>
        <dbReference type="ARBA" id="ARBA00022840"/>
    </source>
</evidence>
<comment type="similarity">
    <text evidence="1">Belongs to the ABC transporter superfamily.</text>
</comment>
<dbReference type="RefSeq" id="WP_133766641.1">
    <property type="nucleotide sequence ID" value="NZ_BAAARP010000004.1"/>
</dbReference>
<protein>
    <submittedName>
        <fullName evidence="6">ABC transporter family protein</fullName>
    </submittedName>
</protein>
<dbReference type="PROSITE" id="PS00211">
    <property type="entry name" value="ABC_TRANSPORTER_1"/>
    <property type="match status" value="1"/>
</dbReference>
<organism evidence="6 7">
    <name type="scientific">Amnibacterium kyonggiense</name>
    <dbReference type="NCBI Taxonomy" id="595671"/>
    <lineage>
        <taxon>Bacteria</taxon>
        <taxon>Bacillati</taxon>
        <taxon>Actinomycetota</taxon>
        <taxon>Actinomycetes</taxon>
        <taxon>Micrococcales</taxon>
        <taxon>Microbacteriaceae</taxon>
        <taxon>Amnibacterium</taxon>
    </lineage>
</organism>
<evidence type="ECO:0000256" key="1">
    <source>
        <dbReference type="ARBA" id="ARBA00005417"/>
    </source>
</evidence>
<dbReference type="PANTHER" id="PTHR43776:SF7">
    <property type="entry name" value="D,D-DIPEPTIDE TRANSPORT ATP-BINDING PROTEIN DDPF-RELATED"/>
    <property type="match status" value="1"/>
</dbReference>
<accession>A0A4R7FMM1</accession>